<protein>
    <submittedName>
        <fullName evidence="2">Transcription initiation factor IIB</fullName>
    </submittedName>
</protein>
<accession>A0A0F7PDB1</accession>
<dbReference type="GO" id="GO:0003743">
    <property type="term" value="F:translation initiation factor activity"/>
    <property type="evidence" value="ECO:0007669"/>
    <property type="project" value="UniProtKB-KW"/>
</dbReference>
<evidence type="ECO:0000313" key="5">
    <source>
        <dbReference type="Proteomes" id="UP000069906"/>
    </source>
</evidence>
<dbReference type="AlphaFoldDB" id="A0A0F7PDB1"/>
<evidence type="ECO:0000256" key="1">
    <source>
        <dbReference type="SAM" id="MobiDB-lite"/>
    </source>
</evidence>
<keyword evidence="5" id="KW-1185">Reference proteome</keyword>
<evidence type="ECO:0000313" key="2">
    <source>
        <dbReference type="EMBL" id="AKH97343.1"/>
    </source>
</evidence>
<dbReference type="Proteomes" id="UP000060390">
    <property type="component" value="Chromosome"/>
</dbReference>
<feature type="compositionally biased region" description="Polar residues" evidence="1">
    <location>
        <begin position="9"/>
        <end position="19"/>
    </location>
</feature>
<proteinExistence type="predicted"/>
<dbReference type="EMBL" id="CP008874">
    <property type="protein sequence ID" value="AKH97343.1"/>
    <property type="molecule type" value="Genomic_DNA"/>
</dbReference>
<dbReference type="HOGENOM" id="CLU_2461652_0_0_2"/>
<name>A0A0F7PDB1_9EURY</name>
<evidence type="ECO:0000313" key="4">
    <source>
        <dbReference type="Proteomes" id="UP000060390"/>
    </source>
</evidence>
<reference evidence="4" key="2">
    <citation type="submission" date="2015-05" db="EMBL/GenBank/DDBJ databases">
        <title>Complete genome sequence of Halanaeroarchaeum sulfurireducens type strain M27-SA2, a sulfate-reducer haloarchaeon from marine anoxic lake Medee.</title>
        <authorList>
            <person name="Messina E."/>
            <person name="Kublanov I.V."/>
            <person name="Toshchakov S."/>
            <person name="Arcadi E."/>
            <person name="La Spada G."/>
            <person name="La Cono V."/>
            <person name="Yakimov M.M."/>
        </authorList>
    </citation>
    <scope>NUCLEOTIDE SEQUENCE [LARGE SCALE GENOMIC DNA]</scope>
    <source>
        <strain evidence="4">M27-SA2</strain>
    </source>
</reference>
<dbReference type="EMBL" id="CP011564">
    <property type="protein sequence ID" value="ALG81745.1"/>
    <property type="molecule type" value="Genomic_DNA"/>
</dbReference>
<organism evidence="2 5">
    <name type="scientific">Halanaeroarchaeum sulfurireducens</name>
    <dbReference type="NCBI Taxonomy" id="1604004"/>
    <lineage>
        <taxon>Archaea</taxon>
        <taxon>Methanobacteriati</taxon>
        <taxon>Methanobacteriota</taxon>
        <taxon>Stenosarchaea group</taxon>
        <taxon>Halobacteria</taxon>
        <taxon>Halobacteriales</taxon>
        <taxon>Halobacteriaceae</taxon>
        <taxon>Halanaeroarchaeum</taxon>
    </lineage>
</organism>
<feature type="region of interest" description="Disordered" evidence="1">
    <location>
        <begin position="1"/>
        <end position="88"/>
    </location>
</feature>
<sequence length="88" mass="9551">MYFIPSGFNRLTPQRSNRSTVERKPAACPNPRGAGRGARRHDGRPSGRVRRGLPIQSGAGTGAVGDAKRCREDKERHANHGSDASRNT</sequence>
<reference evidence="3 4" key="3">
    <citation type="journal article" date="2016" name="Stand. Genomic Sci.">
        <title>Complete genome sequence of 'Halanaeroarchaeum sulfurireducens' M27-SA2, a sulfur-reducing and acetate-oxidizing haloarchaeon from the deep-sea hypersaline anoxic lake Medee.</title>
        <authorList>
            <person name="Messina E."/>
            <person name="Sorokin D.Y."/>
            <person name="Kublanov I.V."/>
            <person name="Toshchakov S."/>
            <person name="Lopatina A."/>
            <person name="Arcadi E."/>
            <person name="Smedile F."/>
            <person name="La Spada G."/>
            <person name="La Cono V."/>
            <person name="Yakimov M.M."/>
        </authorList>
    </citation>
    <scope>NUCLEOTIDE SEQUENCE [LARGE SCALE GENOMIC DNA]</scope>
    <source>
        <strain evidence="3 4">M27-SA2</strain>
    </source>
</reference>
<dbReference type="KEGG" id="hsf:HLASA_0847"/>
<feature type="compositionally biased region" description="Basic residues" evidence="1">
    <location>
        <begin position="37"/>
        <end position="51"/>
    </location>
</feature>
<keyword evidence="2" id="KW-0648">Protein biosynthesis</keyword>
<keyword evidence="2" id="KW-0396">Initiation factor</keyword>
<dbReference type="KEGG" id="hsu:HLASF_0850"/>
<reference evidence="2 5" key="1">
    <citation type="journal article" date="2015" name="ISME J.">
        <title>Elemental sulfur and acetate can support life of a novel strictly anaerobic haloarchaeon.</title>
        <authorList>
            <person name="Sorokin D.Y."/>
            <person name="Kublanov I.V."/>
            <person name="Gavrilov S.N."/>
            <person name="Rojo D."/>
            <person name="Roman P."/>
            <person name="Golyshin P.N."/>
            <person name="Slepak V.Z."/>
            <person name="Smedile F."/>
            <person name="Ferrer M."/>
            <person name="Messina E."/>
            <person name="La Cono V."/>
            <person name="Yakimov M.M."/>
        </authorList>
    </citation>
    <scope>NUCLEOTIDE SEQUENCE [LARGE SCALE GENOMIC DNA]</scope>
    <source>
        <strain evidence="2 5">HSR2</strain>
    </source>
</reference>
<gene>
    <name evidence="3" type="ORF">HLASA_0847</name>
    <name evidence="2" type="ORF">HLASF_0850</name>
</gene>
<dbReference type="STRING" id="1604004.HLASA_0847"/>
<evidence type="ECO:0000313" key="3">
    <source>
        <dbReference type="EMBL" id="ALG81745.1"/>
    </source>
</evidence>
<feature type="compositionally biased region" description="Basic and acidic residues" evidence="1">
    <location>
        <begin position="66"/>
        <end position="80"/>
    </location>
</feature>
<dbReference type="Proteomes" id="UP000069906">
    <property type="component" value="Chromosome"/>
</dbReference>